<accession>A0A9P4JHP6</accession>
<name>A0A9P4JHP6_9PLEO</name>
<organism evidence="1 2">
    <name type="scientific">Delitschia confertaspora ATCC 74209</name>
    <dbReference type="NCBI Taxonomy" id="1513339"/>
    <lineage>
        <taxon>Eukaryota</taxon>
        <taxon>Fungi</taxon>
        <taxon>Dikarya</taxon>
        <taxon>Ascomycota</taxon>
        <taxon>Pezizomycotina</taxon>
        <taxon>Dothideomycetes</taxon>
        <taxon>Pleosporomycetidae</taxon>
        <taxon>Pleosporales</taxon>
        <taxon>Delitschiaceae</taxon>
        <taxon>Delitschia</taxon>
    </lineage>
</organism>
<dbReference type="AlphaFoldDB" id="A0A9P4JHP6"/>
<evidence type="ECO:0000313" key="1">
    <source>
        <dbReference type="EMBL" id="KAF2197404.1"/>
    </source>
</evidence>
<keyword evidence="2" id="KW-1185">Reference proteome</keyword>
<gene>
    <name evidence="1" type="ORF">GQ43DRAFT_435174</name>
</gene>
<dbReference type="Proteomes" id="UP000799536">
    <property type="component" value="Unassembled WGS sequence"/>
</dbReference>
<comment type="caution">
    <text evidence="1">The sequence shown here is derived from an EMBL/GenBank/DDBJ whole genome shotgun (WGS) entry which is preliminary data.</text>
</comment>
<evidence type="ECO:0000313" key="2">
    <source>
        <dbReference type="Proteomes" id="UP000799536"/>
    </source>
</evidence>
<dbReference type="EMBL" id="ML994239">
    <property type="protein sequence ID" value="KAF2197404.1"/>
    <property type="molecule type" value="Genomic_DNA"/>
</dbReference>
<reference evidence="1" key="1">
    <citation type="journal article" date="2020" name="Stud. Mycol.">
        <title>101 Dothideomycetes genomes: a test case for predicting lifestyles and emergence of pathogens.</title>
        <authorList>
            <person name="Haridas S."/>
            <person name="Albert R."/>
            <person name="Binder M."/>
            <person name="Bloem J."/>
            <person name="Labutti K."/>
            <person name="Salamov A."/>
            <person name="Andreopoulos B."/>
            <person name="Baker S."/>
            <person name="Barry K."/>
            <person name="Bills G."/>
            <person name="Bluhm B."/>
            <person name="Cannon C."/>
            <person name="Castanera R."/>
            <person name="Culley D."/>
            <person name="Daum C."/>
            <person name="Ezra D."/>
            <person name="Gonzalez J."/>
            <person name="Henrissat B."/>
            <person name="Kuo A."/>
            <person name="Liang C."/>
            <person name="Lipzen A."/>
            <person name="Lutzoni F."/>
            <person name="Magnuson J."/>
            <person name="Mondo S."/>
            <person name="Nolan M."/>
            <person name="Ohm R."/>
            <person name="Pangilinan J."/>
            <person name="Park H.-J."/>
            <person name="Ramirez L."/>
            <person name="Alfaro M."/>
            <person name="Sun H."/>
            <person name="Tritt A."/>
            <person name="Yoshinaga Y."/>
            <person name="Zwiers L.-H."/>
            <person name="Turgeon B."/>
            <person name="Goodwin S."/>
            <person name="Spatafora J."/>
            <person name="Crous P."/>
            <person name="Grigoriev I."/>
        </authorList>
    </citation>
    <scope>NUCLEOTIDE SEQUENCE</scope>
    <source>
        <strain evidence="1">ATCC 74209</strain>
    </source>
</reference>
<protein>
    <submittedName>
        <fullName evidence="1">Uncharacterized protein</fullName>
    </submittedName>
</protein>
<sequence length="292" mass="32598">MHLANEASPFFLSHSIWNPVNTTSSFGHQRNSKSISQPTRMDTIDEKGRDILGGPTASAGSDICDFIREPISNTDHRTTAAGPPTHLQPPHGFPVTPQSHGLPLPLNRQAAPEAHPTGWDQAFTSNPALRGPQSMQQFVQGELIPFLNRRLIVRTPPPEITCAIEFAGRTTHYLRTTEADPNFPENIRRAIYYPATATPFYQTLLREPMSLVIFVMINWQRRNGRLELHDQGLALVGVAAGLEDLMVKHNIVTITIPHVDCPDFSSCCLQYAFIMILKLGWIALIPNMYFNL</sequence>
<proteinExistence type="predicted"/>